<dbReference type="GO" id="GO:0006886">
    <property type="term" value="P:intracellular protein transport"/>
    <property type="evidence" value="ECO:0007669"/>
    <property type="project" value="TreeGrafter"/>
</dbReference>
<dbReference type="InterPro" id="IPR000727">
    <property type="entry name" value="T_SNARE_dom"/>
</dbReference>
<reference evidence="11" key="1">
    <citation type="journal article" date="2015" name="J. Biotechnol.">
        <title>The structure of the Cyberlindnera jadinii genome and its relation to Candida utilis analyzed by the occurrence of single nucleotide polymorphisms.</title>
        <authorList>
            <person name="Rupp O."/>
            <person name="Brinkrolf K."/>
            <person name="Buerth C."/>
            <person name="Kunigo M."/>
            <person name="Schneider J."/>
            <person name="Jaenicke S."/>
            <person name="Goesmann A."/>
            <person name="Puehler A."/>
            <person name="Jaeger K.-E."/>
            <person name="Ernst J.F."/>
        </authorList>
    </citation>
    <scope>NUCLEOTIDE SEQUENCE [LARGE SCALE GENOMIC DNA]</scope>
    <source>
        <strain evidence="11">ATCC 18201 / CBS 1600 / BCRC 20928 / JCM 3617 / NBRC 0987 / NRRL Y-1542</strain>
    </source>
</reference>
<keyword evidence="4 8" id="KW-0812">Transmembrane</keyword>
<feature type="transmembrane region" description="Helical" evidence="8">
    <location>
        <begin position="292"/>
        <end position="311"/>
    </location>
</feature>
<dbReference type="PANTHER" id="PTHR19957:SF3">
    <property type="entry name" value="SYNTAXIN-5"/>
    <property type="match status" value="1"/>
</dbReference>
<dbReference type="Pfam" id="PF11416">
    <property type="entry name" value="Syntaxin-5_N"/>
    <property type="match status" value="1"/>
</dbReference>
<dbReference type="CDD" id="cd15844">
    <property type="entry name" value="SNARE_syntaxin5"/>
    <property type="match status" value="1"/>
</dbReference>
<keyword evidence="7 8" id="KW-0472">Membrane</keyword>
<dbReference type="SMART" id="SM00397">
    <property type="entry name" value="t_SNARE"/>
    <property type="match status" value="1"/>
</dbReference>
<accession>A0A0H5C783</accession>
<keyword evidence="6" id="KW-0175">Coiled coil</keyword>
<keyword evidence="5 8" id="KW-1133">Transmembrane helix</keyword>
<keyword evidence="3" id="KW-0813">Transport</keyword>
<comment type="subcellular location">
    <subcellularLocation>
        <location evidence="1">Membrane</location>
        <topology evidence="1">Single-pass type IV membrane protein</topology>
    </subcellularLocation>
</comment>
<dbReference type="InterPro" id="IPR021538">
    <property type="entry name" value="Syntaxin-5_N"/>
</dbReference>
<organism evidence="10 11">
    <name type="scientific">Cyberlindnera jadinii (strain ATCC 18201 / CBS 1600 / BCRC 20928 / JCM 3617 / NBRC 0987 / NRRL Y-1542)</name>
    <name type="common">Torula yeast</name>
    <name type="synonym">Candida utilis</name>
    <dbReference type="NCBI Taxonomy" id="983966"/>
    <lineage>
        <taxon>Eukaryota</taxon>
        <taxon>Fungi</taxon>
        <taxon>Dikarya</taxon>
        <taxon>Ascomycota</taxon>
        <taxon>Saccharomycotina</taxon>
        <taxon>Saccharomycetes</taxon>
        <taxon>Phaffomycetales</taxon>
        <taxon>Phaffomycetaceae</taxon>
        <taxon>Cyberlindnera</taxon>
    </lineage>
</organism>
<evidence type="ECO:0000259" key="9">
    <source>
        <dbReference type="PROSITE" id="PS50192"/>
    </source>
</evidence>
<evidence type="ECO:0000256" key="4">
    <source>
        <dbReference type="ARBA" id="ARBA00022692"/>
    </source>
</evidence>
<evidence type="ECO:0000256" key="6">
    <source>
        <dbReference type="ARBA" id="ARBA00023054"/>
    </source>
</evidence>
<evidence type="ECO:0000256" key="5">
    <source>
        <dbReference type="ARBA" id="ARBA00022989"/>
    </source>
</evidence>
<dbReference type="Pfam" id="PF05739">
    <property type="entry name" value="SNARE"/>
    <property type="match status" value="1"/>
</dbReference>
<dbReference type="GO" id="GO:0031201">
    <property type="term" value="C:SNARE complex"/>
    <property type="evidence" value="ECO:0007669"/>
    <property type="project" value="TreeGrafter"/>
</dbReference>
<dbReference type="GO" id="GO:0000149">
    <property type="term" value="F:SNARE binding"/>
    <property type="evidence" value="ECO:0007669"/>
    <property type="project" value="TreeGrafter"/>
</dbReference>
<dbReference type="Gene3D" id="1.20.58.70">
    <property type="match status" value="1"/>
</dbReference>
<sequence>MYAPHTPQNIQDRTLEFQQCVVSFNKRVSKQQQQQQQQQQQASQQQPQINKSQFQIRASEIAKDISRTSELLGKLALLAKKKPLFDDNPVEISELTYVIKQDIFKIEKSLKGLQEYLKSGGDMASSDMKKNSSNVVQLLNTRMRNVSGNFKEVLETRQKTELQNKSRKEKFFSSLQNSQLVQQTTADNPFLFDTGAHASANEALLSLPQDQQMQLLEEQGQEYLQDRNLAVETIESSINQVGQLFQQLATMVNEQSEQVQRIDSNVEDIDMNIVGAQRELLKYFNNISNNRWLYLKIFSVLLVFFILWIMVN</sequence>
<dbReference type="Proteomes" id="UP000038830">
    <property type="component" value="Unassembled WGS sequence"/>
</dbReference>
<dbReference type="InterPro" id="IPR010989">
    <property type="entry name" value="SNARE"/>
</dbReference>
<dbReference type="SUPFAM" id="SSF47661">
    <property type="entry name" value="t-snare proteins"/>
    <property type="match status" value="1"/>
</dbReference>
<dbReference type="EMBL" id="CDQK01000005">
    <property type="protein sequence ID" value="CEP23996.1"/>
    <property type="molecule type" value="Genomic_DNA"/>
</dbReference>
<dbReference type="GO" id="GO:0006888">
    <property type="term" value="P:endoplasmic reticulum to Golgi vesicle-mediated transport"/>
    <property type="evidence" value="ECO:0007669"/>
    <property type="project" value="TreeGrafter"/>
</dbReference>
<dbReference type="GO" id="GO:0006906">
    <property type="term" value="P:vesicle fusion"/>
    <property type="evidence" value="ECO:0007669"/>
    <property type="project" value="TreeGrafter"/>
</dbReference>
<dbReference type="PROSITE" id="PS50192">
    <property type="entry name" value="T_SNARE"/>
    <property type="match status" value="1"/>
</dbReference>
<gene>
    <name evidence="10" type="ORF">BN1211_4702</name>
</gene>
<comment type="similarity">
    <text evidence="2">Belongs to the syntaxin family.</text>
</comment>
<dbReference type="GO" id="GO:0005484">
    <property type="term" value="F:SNAP receptor activity"/>
    <property type="evidence" value="ECO:0007669"/>
    <property type="project" value="TreeGrafter"/>
</dbReference>
<dbReference type="InterPro" id="IPR045242">
    <property type="entry name" value="Syntaxin"/>
</dbReference>
<evidence type="ECO:0000256" key="1">
    <source>
        <dbReference type="ARBA" id="ARBA00004211"/>
    </source>
</evidence>
<proteinExistence type="inferred from homology"/>
<evidence type="ECO:0000256" key="2">
    <source>
        <dbReference type="ARBA" id="ARBA00009063"/>
    </source>
</evidence>
<dbReference type="AlphaFoldDB" id="A0A0H5C783"/>
<evidence type="ECO:0000313" key="10">
    <source>
        <dbReference type="EMBL" id="CEP23996.1"/>
    </source>
</evidence>
<evidence type="ECO:0000256" key="3">
    <source>
        <dbReference type="ARBA" id="ARBA00022448"/>
    </source>
</evidence>
<feature type="domain" description="T-SNARE coiled-coil homology" evidence="9">
    <location>
        <begin position="221"/>
        <end position="283"/>
    </location>
</feature>
<dbReference type="PANTHER" id="PTHR19957">
    <property type="entry name" value="SYNTAXIN"/>
    <property type="match status" value="1"/>
</dbReference>
<evidence type="ECO:0000256" key="8">
    <source>
        <dbReference type="SAM" id="Phobius"/>
    </source>
</evidence>
<name>A0A0H5C783_CYBJN</name>
<dbReference type="GO" id="GO:0000139">
    <property type="term" value="C:Golgi membrane"/>
    <property type="evidence" value="ECO:0007669"/>
    <property type="project" value="TreeGrafter"/>
</dbReference>
<evidence type="ECO:0000313" key="11">
    <source>
        <dbReference type="Proteomes" id="UP000038830"/>
    </source>
</evidence>
<protein>
    <recommendedName>
        <fullName evidence="9">t-SNARE coiled-coil homology domain-containing protein</fullName>
    </recommendedName>
</protein>
<dbReference type="GO" id="GO:0048278">
    <property type="term" value="P:vesicle docking"/>
    <property type="evidence" value="ECO:0007669"/>
    <property type="project" value="TreeGrafter"/>
</dbReference>
<evidence type="ECO:0000256" key="7">
    <source>
        <dbReference type="ARBA" id="ARBA00023136"/>
    </source>
</evidence>